<dbReference type="EMBL" id="JNSL01000090">
    <property type="protein sequence ID" value="KGA16241.1"/>
    <property type="molecule type" value="Genomic_DNA"/>
</dbReference>
<gene>
    <name evidence="2" type="ORF">GM51_13080</name>
</gene>
<dbReference type="SUPFAM" id="SSF51004">
    <property type="entry name" value="C-terminal (heme d1) domain of cytochrome cd1-nitrite reductase"/>
    <property type="match status" value="1"/>
</dbReference>
<dbReference type="InterPro" id="IPR015943">
    <property type="entry name" value="WD40/YVTN_repeat-like_dom_sf"/>
</dbReference>
<dbReference type="NCBIfam" id="NF038117">
    <property type="entry name" value="choice_anch_I"/>
    <property type="match status" value="1"/>
</dbReference>
<evidence type="ECO:0000259" key="1">
    <source>
        <dbReference type="Pfam" id="PF22494"/>
    </source>
</evidence>
<organism evidence="2">
    <name type="scientific">freshwater metagenome</name>
    <dbReference type="NCBI Taxonomy" id="449393"/>
    <lineage>
        <taxon>unclassified sequences</taxon>
        <taxon>metagenomes</taxon>
        <taxon>ecological metagenomes</taxon>
    </lineage>
</organism>
<dbReference type="InterPro" id="IPR011048">
    <property type="entry name" value="Haem_d1_sf"/>
</dbReference>
<dbReference type="InterPro" id="IPR055188">
    <property type="entry name" value="Choice_anch_I"/>
</dbReference>
<evidence type="ECO:0000313" key="2">
    <source>
        <dbReference type="EMBL" id="KGA16241.1"/>
    </source>
</evidence>
<feature type="non-terminal residue" evidence="2">
    <location>
        <position position="1"/>
    </location>
</feature>
<feature type="domain" description="Choice-of-anchor I" evidence="1">
    <location>
        <begin position="1"/>
        <end position="495"/>
    </location>
</feature>
<sequence length="502" mass="52721">FITNGAKNTIDIVDISNLKKPKLIKAVSFTSAGATGIQSVAAKNGVVLVAAQMASATSPGRIFVMDVNGKLRAGLANGIEVGVLPDHVSISPNGKYAIVANEGQPANYCLTSGALPETTDPLGSISIINLSSKTPTAQTIDFKSFAARKNAITYAGGRIFGPNATVEQDIEPEYAAFSADSAYAYVTLQENNSIATVDVATGTIVNILGLGVKNHNVYNNGLDSSDRDNVINIEKRNIQGMYLPDAIGTIDAGGNTYMVTANEGDAREYACLLGGTDATKLEAEDPRFADVADTTVDSTFKGSSVAGRMKVTQFSPANVGGTIVTSATKVANAFSFGTRSFTVWKNNLIDGVYGADLVFDSGDEIERVLANERPKLFNADWNTSTGLVNGFEARSASKGPEPEGLAIGKAYGRTWMVLALERDSGLMLYDVTNPVKPRFRQYLNTSIPGGDIILGTAGDVSPEGVLFLEAAQSPTGKPMVVVSYELSGSVAFFEVTAPGSSK</sequence>
<proteinExistence type="predicted"/>
<dbReference type="Pfam" id="PF22494">
    <property type="entry name" value="choice_anch_I"/>
    <property type="match status" value="1"/>
</dbReference>
<dbReference type="Gene3D" id="2.130.10.10">
    <property type="entry name" value="YVTN repeat-like/Quinoprotein amine dehydrogenase"/>
    <property type="match status" value="1"/>
</dbReference>
<accession>A0A094QNR8</accession>
<protein>
    <recommendedName>
        <fullName evidence="1">Choice-of-anchor I domain-containing protein</fullName>
    </recommendedName>
</protein>
<dbReference type="InterPro" id="IPR052956">
    <property type="entry name" value="Mesenchyme-surface_protein"/>
</dbReference>
<name>A0A094QNR8_9ZZZZ</name>
<reference evidence="2" key="1">
    <citation type="submission" date="2014-06" db="EMBL/GenBank/DDBJ databases">
        <title>Key roles for freshwater Actinobacteria revealed by deep metagenomic sequencing.</title>
        <authorList>
            <person name="Ghai R."/>
            <person name="Mizuno C.M."/>
            <person name="Picazo A."/>
            <person name="Camacho A."/>
            <person name="Rodriguez-Valera F."/>
        </authorList>
    </citation>
    <scope>NUCLEOTIDE SEQUENCE</scope>
</reference>
<comment type="caution">
    <text evidence="2">The sequence shown here is derived from an EMBL/GenBank/DDBJ whole genome shotgun (WGS) entry which is preliminary data.</text>
</comment>
<dbReference type="AlphaFoldDB" id="A0A094QNR8"/>
<dbReference type="PANTHER" id="PTHR46928:SF1">
    <property type="entry name" value="MESENCHYME-SPECIFIC CELL SURFACE GLYCOPROTEIN"/>
    <property type="match status" value="1"/>
</dbReference>
<dbReference type="PANTHER" id="PTHR46928">
    <property type="entry name" value="MESENCHYME-SPECIFIC CELL SURFACE GLYCOPROTEIN"/>
    <property type="match status" value="1"/>
</dbReference>